<organism evidence="1 2">
    <name type="scientific">Steroidobacter gossypii</name>
    <dbReference type="NCBI Taxonomy" id="2805490"/>
    <lineage>
        <taxon>Bacteria</taxon>
        <taxon>Pseudomonadati</taxon>
        <taxon>Pseudomonadota</taxon>
        <taxon>Gammaproteobacteria</taxon>
        <taxon>Steroidobacterales</taxon>
        <taxon>Steroidobacteraceae</taxon>
        <taxon>Steroidobacter</taxon>
    </lineage>
</organism>
<dbReference type="Gene3D" id="3.40.50.1240">
    <property type="entry name" value="Phosphoglycerate mutase-like"/>
    <property type="match status" value="1"/>
</dbReference>
<accession>A0ABS1WY65</accession>
<dbReference type="EMBL" id="JAEVLS010000003">
    <property type="protein sequence ID" value="MBM0105921.1"/>
    <property type="molecule type" value="Genomic_DNA"/>
</dbReference>
<comment type="caution">
    <text evidence="1">The sequence shown here is derived from an EMBL/GenBank/DDBJ whole genome shotgun (WGS) entry which is preliminary data.</text>
</comment>
<dbReference type="CDD" id="cd07067">
    <property type="entry name" value="HP_PGM_like"/>
    <property type="match status" value="1"/>
</dbReference>
<dbReference type="SMART" id="SM00855">
    <property type="entry name" value="PGAM"/>
    <property type="match status" value="1"/>
</dbReference>
<protein>
    <submittedName>
        <fullName evidence="1">Histidine phosphatase family protein</fullName>
    </submittedName>
</protein>
<evidence type="ECO:0000313" key="2">
    <source>
        <dbReference type="Proteomes" id="UP000661077"/>
    </source>
</evidence>
<dbReference type="Pfam" id="PF00300">
    <property type="entry name" value="His_Phos_1"/>
    <property type="match status" value="1"/>
</dbReference>
<dbReference type="PANTHER" id="PTHR48100">
    <property type="entry name" value="BROAD-SPECIFICITY PHOSPHATASE YOR283W-RELATED"/>
    <property type="match status" value="1"/>
</dbReference>
<reference evidence="1 2" key="1">
    <citation type="journal article" date="2021" name="Int. J. Syst. Evol. Microbiol.">
        <title>Steroidobacter gossypii sp. nov., isolated from soil of cotton cropping field.</title>
        <authorList>
            <person name="Huang R."/>
            <person name="Yang S."/>
            <person name="Zhen C."/>
            <person name="Liu W."/>
        </authorList>
    </citation>
    <scope>NUCLEOTIDE SEQUENCE [LARGE SCALE GENOMIC DNA]</scope>
    <source>
        <strain evidence="1 2">S1-65</strain>
    </source>
</reference>
<dbReference type="InterPro" id="IPR029033">
    <property type="entry name" value="His_PPase_superfam"/>
</dbReference>
<dbReference type="SUPFAM" id="SSF53254">
    <property type="entry name" value="Phosphoglycerate mutase-like"/>
    <property type="match status" value="1"/>
</dbReference>
<evidence type="ECO:0000313" key="1">
    <source>
        <dbReference type="EMBL" id="MBM0105921.1"/>
    </source>
</evidence>
<dbReference type="PANTHER" id="PTHR48100:SF1">
    <property type="entry name" value="HISTIDINE PHOSPHATASE FAMILY PROTEIN-RELATED"/>
    <property type="match status" value="1"/>
</dbReference>
<proteinExistence type="predicted"/>
<gene>
    <name evidence="1" type="ORF">JM946_14410</name>
</gene>
<keyword evidence="2" id="KW-1185">Reference proteome</keyword>
<sequence length="216" mass="24494">MGTTLLLLRHAQTEGHEEPLQRLSGWYDVELSQAGRAQAALLARRLRHENLAALYSSPLRRAADTATEIEKHTGLPVTYSAMLKEISCGELEGELLDDVRHRYREHWERNLTQQDPDFRWPGGESYSEFRARSLNGIAQIAGRHNTQCVAVVTHAGVISQILGHIHCLNPARWESFRPGPASMTVIGWHNRCATLLRFDDRTHLHAGSVMRKEHRP</sequence>
<dbReference type="Proteomes" id="UP000661077">
    <property type="component" value="Unassembled WGS sequence"/>
</dbReference>
<dbReference type="InterPro" id="IPR050275">
    <property type="entry name" value="PGM_Phosphatase"/>
</dbReference>
<name>A0ABS1WY65_9GAMM</name>
<dbReference type="InterPro" id="IPR013078">
    <property type="entry name" value="His_Pase_superF_clade-1"/>
</dbReference>